<dbReference type="InterPro" id="IPR000297">
    <property type="entry name" value="PPIase_PpiC"/>
</dbReference>
<dbReference type="EMBL" id="JADINE010000016">
    <property type="protein sequence ID" value="MBO8407038.1"/>
    <property type="molecule type" value="Genomic_DNA"/>
</dbReference>
<dbReference type="InterPro" id="IPR052029">
    <property type="entry name" value="PpiD_chaperone"/>
</dbReference>
<keyword evidence="7 15" id="KW-0472">Membrane</keyword>
<evidence type="ECO:0000256" key="6">
    <source>
        <dbReference type="ARBA" id="ARBA00022989"/>
    </source>
</evidence>
<keyword evidence="14" id="KW-0413">Isomerase</keyword>
<dbReference type="SUPFAM" id="SSF54534">
    <property type="entry name" value="FKBP-like"/>
    <property type="match status" value="1"/>
</dbReference>
<evidence type="ECO:0000256" key="13">
    <source>
        <dbReference type="ARBA" id="ARBA00042775"/>
    </source>
</evidence>
<dbReference type="PROSITE" id="PS50198">
    <property type="entry name" value="PPIC_PPIASE_2"/>
    <property type="match status" value="1"/>
</dbReference>
<feature type="domain" description="PpiC" evidence="16">
    <location>
        <begin position="224"/>
        <end position="326"/>
    </location>
</feature>
<reference evidence="17" key="2">
    <citation type="journal article" date="2021" name="PeerJ">
        <title>Extensive microbial diversity within the chicken gut microbiome revealed by metagenomics and culture.</title>
        <authorList>
            <person name="Gilroy R."/>
            <person name="Ravi A."/>
            <person name="Getino M."/>
            <person name="Pursley I."/>
            <person name="Horton D.L."/>
            <person name="Alikhan N.F."/>
            <person name="Baker D."/>
            <person name="Gharbi K."/>
            <person name="Hall N."/>
            <person name="Watson M."/>
            <person name="Adriaenssens E.M."/>
            <person name="Foster-Nyarko E."/>
            <person name="Jarju S."/>
            <person name="Secka A."/>
            <person name="Antonio M."/>
            <person name="Oren A."/>
            <person name="Chaudhuri R.R."/>
            <person name="La Ragione R."/>
            <person name="Hildebrand F."/>
            <person name="Pallen M.J."/>
        </authorList>
    </citation>
    <scope>NUCLEOTIDE SEQUENCE</scope>
    <source>
        <strain evidence="17">B1-16210</strain>
    </source>
</reference>
<dbReference type="GO" id="GO:0005886">
    <property type="term" value="C:plasma membrane"/>
    <property type="evidence" value="ECO:0007669"/>
    <property type="project" value="UniProtKB-SubCell"/>
</dbReference>
<evidence type="ECO:0000313" key="18">
    <source>
        <dbReference type="Proteomes" id="UP000721442"/>
    </source>
</evidence>
<dbReference type="Pfam" id="PF13624">
    <property type="entry name" value="SurA_N_3"/>
    <property type="match status" value="1"/>
</dbReference>
<evidence type="ECO:0000256" key="7">
    <source>
        <dbReference type="ARBA" id="ARBA00023136"/>
    </source>
</evidence>
<evidence type="ECO:0000256" key="11">
    <source>
        <dbReference type="ARBA" id="ARBA00038408"/>
    </source>
</evidence>
<gene>
    <name evidence="17" type="ORF">IAC77_01090</name>
</gene>
<keyword evidence="14" id="KW-0697">Rotamase</keyword>
<dbReference type="GO" id="GO:0003755">
    <property type="term" value="F:peptidyl-prolyl cis-trans isomerase activity"/>
    <property type="evidence" value="ECO:0007669"/>
    <property type="project" value="UniProtKB-KW"/>
</dbReference>
<evidence type="ECO:0000256" key="4">
    <source>
        <dbReference type="ARBA" id="ARBA00022519"/>
    </source>
</evidence>
<evidence type="ECO:0000256" key="3">
    <source>
        <dbReference type="ARBA" id="ARBA00022475"/>
    </source>
</evidence>
<keyword evidence="5 15" id="KW-0812">Transmembrane</keyword>
<evidence type="ECO:0000256" key="8">
    <source>
        <dbReference type="ARBA" id="ARBA00023186"/>
    </source>
</evidence>
<dbReference type="Gene3D" id="3.10.50.40">
    <property type="match status" value="1"/>
</dbReference>
<keyword evidence="4" id="KW-0997">Cell inner membrane</keyword>
<sequence length="470" mass="52510">MLEYLRNAADKPVAKILIGILAFSFVGWGVAEWIFSNVQSDNNLVYVGDTGIDAVQFSNEKNVQLAKMDSEELREVYANPIAMDGVNKQALATLISRARLDNRAYDLGLIVSDSEVARQIRSQPEFQSGGQFSSFAYDNWLRENGYTENDAKVFIRNQVLQNYVSLAPKAPIKVPDFAVKAEFDARYSERKIDYVTVDFDDFNVGTPTEEDLRAFYAQNPRVVPEQRTVSYVLVAADMNKPDEADVAHAAAEEIATDLFAGEKTMAEIAKNHDAKYVSLGTFDADNRPDDELLTDGLMAQIFDMEQGIESEVIQTDKGLIIVMVDEIIPEHNAQFDAVKDSLIGDWRTNEQRKQAYLRANELLVDLNESGQLDGKKTAMVTRTDGAPLAVVSAAFNSEIGSNSIVNGNGVFYVLHVENEILPEPDQKKMADVRKELENASGAVVAGDYNSFLEREYPVEINEKVYRRFFD</sequence>
<comment type="subcellular location">
    <subcellularLocation>
        <location evidence="1">Cell inner membrane</location>
        <topology evidence="1">Single-pass type II membrane protein</topology>
        <orientation evidence="1">Periplasmic side</orientation>
    </subcellularLocation>
</comment>
<keyword evidence="8" id="KW-0143">Chaperone</keyword>
<evidence type="ECO:0000313" key="17">
    <source>
        <dbReference type="EMBL" id="MBO8407038.1"/>
    </source>
</evidence>
<dbReference type="InterPro" id="IPR027304">
    <property type="entry name" value="Trigger_fact/SurA_dom_sf"/>
</dbReference>
<dbReference type="PANTHER" id="PTHR47529:SF1">
    <property type="entry name" value="PERIPLASMIC CHAPERONE PPID"/>
    <property type="match status" value="1"/>
</dbReference>
<evidence type="ECO:0000256" key="14">
    <source>
        <dbReference type="PROSITE-ProRule" id="PRU00278"/>
    </source>
</evidence>
<evidence type="ECO:0000256" key="12">
    <source>
        <dbReference type="ARBA" id="ARBA00040743"/>
    </source>
</evidence>
<dbReference type="SUPFAM" id="SSF109998">
    <property type="entry name" value="Triger factor/SurA peptide-binding domain-like"/>
    <property type="match status" value="1"/>
</dbReference>
<evidence type="ECO:0000256" key="9">
    <source>
        <dbReference type="ARBA" id="ARBA00030642"/>
    </source>
</evidence>
<protein>
    <recommendedName>
        <fullName evidence="2">Parvulin-like PPIase</fullName>
    </recommendedName>
    <alternativeName>
        <fullName evidence="9">Peptidyl-prolyl cis-trans isomerase plp</fullName>
    </alternativeName>
    <alternativeName>
        <fullName evidence="12">Periplasmic chaperone PpiD</fullName>
    </alternativeName>
    <alternativeName>
        <fullName evidence="13">Periplasmic folding chaperone</fullName>
    </alternativeName>
    <alternativeName>
        <fullName evidence="10">Rotamase plp</fullName>
    </alternativeName>
</protein>
<comment type="caution">
    <text evidence="17">The sequence shown here is derived from an EMBL/GenBank/DDBJ whole genome shotgun (WGS) entry which is preliminary data.</text>
</comment>
<feature type="transmembrane region" description="Helical" evidence="15">
    <location>
        <begin position="12"/>
        <end position="35"/>
    </location>
</feature>
<dbReference type="Pfam" id="PF13145">
    <property type="entry name" value="Rotamase_2"/>
    <property type="match status" value="1"/>
</dbReference>
<dbReference type="PANTHER" id="PTHR47529">
    <property type="entry name" value="PEPTIDYL-PROLYL CIS-TRANS ISOMERASE D"/>
    <property type="match status" value="1"/>
</dbReference>
<evidence type="ECO:0000256" key="15">
    <source>
        <dbReference type="SAM" id="Phobius"/>
    </source>
</evidence>
<keyword evidence="6 15" id="KW-1133">Transmembrane helix</keyword>
<dbReference type="InterPro" id="IPR046357">
    <property type="entry name" value="PPIase_dom_sf"/>
</dbReference>
<keyword evidence="3" id="KW-1003">Cell membrane</keyword>
<accession>A0A940DEL1</accession>
<dbReference type="Proteomes" id="UP000721442">
    <property type="component" value="Unassembled WGS sequence"/>
</dbReference>
<organism evidence="17 18">
    <name type="scientific">Candidatus Enterousia excrementavium</name>
    <dbReference type="NCBI Taxonomy" id="2840789"/>
    <lineage>
        <taxon>Bacteria</taxon>
        <taxon>Pseudomonadati</taxon>
        <taxon>Pseudomonadota</taxon>
        <taxon>Alphaproteobacteria</taxon>
        <taxon>Candidatus Enterousia</taxon>
    </lineage>
</organism>
<evidence type="ECO:0000256" key="5">
    <source>
        <dbReference type="ARBA" id="ARBA00022692"/>
    </source>
</evidence>
<comment type="similarity">
    <text evidence="11">Belongs to the PpiD chaperone family.</text>
</comment>
<proteinExistence type="inferred from homology"/>
<evidence type="ECO:0000259" key="16">
    <source>
        <dbReference type="PROSITE" id="PS50198"/>
    </source>
</evidence>
<evidence type="ECO:0000256" key="1">
    <source>
        <dbReference type="ARBA" id="ARBA00004382"/>
    </source>
</evidence>
<name>A0A940DEL1_9PROT</name>
<reference evidence="17" key="1">
    <citation type="submission" date="2020-10" db="EMBL/GenBank/DDBJ databases">
        <authorList>
            <person name="Gilroy R."/>
        </authorList>
    </citation>
    <scope>NUCLEOTIDE SEQUENCE</scope>
    <source>
        <strain evidence="17">B1-16210</strain>
    </source>
</reference>
<evidence type="ECO:0000256" key="2">
    <source>
        <dbReference type="ARBA" id="ARBA00018370"/>
    </source>
</evidence>
<dbReference type="Gene3D" id="1.10.4030.10">
    <property type="entry name" value="Porin chaperone SurA, peptide-binding domain"/>
    <property type="match status" value="1"/>
</dbReference>
<dbReference type="AlphaFoldDB" id="A0A940DEL1"/>
<evidence type="ECO:0000256" key="10">
    <source>
        <dbReference type="ARBA" id="ARBA00031484"/>
    </source>
</evidence>